<organism evidence="1 2">
    <name type="scientific">Coprinellus micaceus</name>
    <name type="common">Glistening ink-cap mushroom</name>
    <name type="synonym">Coprinus micaceus</name>
    <dbReference type="NCBI Taxonomy" id="71717"/>
    <lineage>
        <taxon>Eukaryota</taxon>
        <taxon>Fungi</taxon>
        <taxon>Dikarya</taxon>
        <taxon>Basidiomycota</taxon>
        <taxon>Agaricomycotina</taxon>
        <taxon>Agaricomycetes</taxon>
        <taxon>Agaricomycetidae</taxon>
        <taxon>Agaricales</taxon>
        <taxon>Agaricineae</taxon>
        <taxon>Psathyrellaceae</taxon>
        <taxon>Coprinellus</taxon>
    </lineage>
</organism>
<name>A0A4Y7SIC0_COPMI</name>
<dbReference type="EMBL" id="QPFP01000115">
    <property type="protein sequence ID" value="TEB21324.1"/>
    <property type="molecule type" value="Genomic_DNA"/>
</dbReference>
<accession>A0A4Y7SIC0</accession>
<gene>
    <name evidence="1" type="ORF">FA13DRAFT_1717064</name>
</gene>
<dbReference type="Proteomes" id="UP000298030">
    <property type="component" value="Unassembled WGS sequence"/>
</dbReference>
<comment type="caution">
    <text evidence="1">The sequence shown here is derived from an EMBL/GenBank/DDBJ whole genome shotgun (WGS) entry which is preliminary data.</text>
</comment>
<evidence type="ECO:0000313" key="2">
    <source>
        <dbReference type="Proteomes" id="UP000298030"/>
    </source>
</evidence>
<keyword evidence="2" id="KW-1185">Reference proteome</keyword>
<evidence type="ECO:0000313" key="1">
    <source>
        <dbReference type="EMBL" id="TEB21324.1"/>
    </source>
</evidence>
<reference evidence="1 2" key="1">
    <citation type="journal article" date="2019" name="Nat. Ecol. Evol.">
        <title>Megaphylogeny resolves global patterns of mushroom evolution.</title>
        <authorList>
            <person name="Varga T."/>
            <person name="Krizsan K."/>
            <person name="Foldi C."/>
            <person name="Dima B."/>
            <person name="Sanchez-Garcia M."/>
            <person name="Sanchez-Ramirez S."/>
            <person name="Szollosi G.J."/>
            <person name="Szarkandi J.G."/>
            <person name="Papp V."/>
            <person name="Albert L."/>
            <person name="Andreopoulos W."/>
            <person name="Angelini C."/>
            <person name="Antonin V."/>
            <person name="Barry K.W."/>
            <person name="Bougher N.L."/>
            <person name="Buchanan P."/>
            <person name="Buyck B."/>
            <person name="Bense V."/>
            <person name="Catcheside P."/>
            <person name="Chovatia M."/>
            <person name="Cooper J."/>
            <person name="Damon W."/>
            <person name="Desjardin D."/>
            <person name="Finy P."/>
            <person name="Geml J."/>
            <person name="Haridas S."/>
            <person name="Hughes K."/>
            <person name="Justo A."/>
            <person name="Karasinski D."/>
            <person name="Kautmanova I."/>
            <person name="Kiss B."/>
            <person name="Kocsube S."/>
            <person name="Kotiranta H."/>
            <person name="LaButti K.M."/>
            <person name="Lechner B.E."/>
            <person name="Liimatainen K."/>
            <person name="Lipzen A."/>
            <person name="Lukacs Z."/>
            <person name="Mihaltcheva S."/>
            <person name="Morgado L.N."/>
            <person name="Niskanen T."/>
            <person name="Noordeloos M.E."/>
            <person name="Ohm R.A."/>
            <person name="Ortiz-Santana B."/>
            <person name="Ovrebo C."/>
            <person name="Racz N."/>
            <person name="Riley R."/>
            <person name="Savchenko A."/>
            <person name="Shiryaev A."/>
            <person name="Soop K."/>
            <person name="Spirin V."/>
            <person name="Szebenyi C."/>
            <person name="Tomsovsky M."/>
            <person name="Tulloss R.E."/>
            <person name="Uehling J."/>
            <person name="Grigoriev I.V."/>
            <person name="Vagvolgyi C."/>
            <person name="Papp T."/>
            <person name="Martin F.M."/>
            <person name="Miettinen O."/>
            <person name="Hibbett D.S."/>
            <person name="Nagy L.G."/>
        </authorList>
    </citation>
    <scope>NUCLEOTIDE SEQUENCE [LARGE SCALE GENOMIC DNA]</scope>
    <source>
        <strain evidence="1 2">FP101781</strain>
    </source>
</reference>
<dbReference type="AlphaFoldDB" id="A0A4Y7SIC0"/>
<proteinExistence type="predicted"/>
<sequence>MSRTRGEDDGRGWGAPANARDVKCSKSMLVPSIPKLCPMGPPRRLKGFKGLKLKHHDVKDQALCYRHPRSTLSSKHTSFFAQSHSGADSSISSAVLEAEQELALWERFFEDGASLRYREGAAEVMKTRFDGLCLEDVVLSTDLIESDSPNCFSGIIWINSTKGRSRLAAHLGKGRRNFASIEGHGTRLLWVL</sequence>
<protein>
    <submittedName>
        <fullName evidence="1">Uncharacterized protein</fullName>
    </submittedName>
</protein>